<dbReference type="PROSITE" id="PS52004">
    <property type="entry name" value="KS3_2"/>
    <property type="match status" value="1"/>
</dbReference>
<evidence type="ECO:0000313" key="8">
    <source>
        <dbReference type="Proteomes" id="UP000294847"/>
    </source>
</evidence>
<accession>A0A4P7N9C4</accession>
<evidence type="ECO:0000256" key="1">
    <source>
        <dbReference type="ARBA" id="ARBA00022450"/>
    </source>
</evidence>
<feature type="region of interest" description="Disordered" evidence="4">
    <location>
        <begin position="206"/>
        <end position="235"/>
    </location>
</feature>
<dbReference type="InterPro" id="IPR045851">
    <property type="entry name" value="AMP-bd_C_sf"/>
</dbReference>
<dbReference type="GO" id="GO:0006633">
    <property type="term" value="P:fatty acid biosynthetic process"/>
    <property type="evidence" value="ECO:0007669"/>
    <property type="project" value="TreeGrafter"/>
</dbReference>
<sequence length="422" mass="45942">MVFDPEVTQVSIQQIGESLVAFVVPASVDCDRIRSKLLKDMPRYAMPTRFIRVASLPLNTNGKIDYAQASSLGAELVMQDTVLPTIDATPTPTVAVRAVGVTEENLRFKTKENGMERQEMLRRHLTAEVTALWAKLLGFSRQFDPEVGFFDVGGHSLLLTQFHKLIKERFGTGSRPSLLDIFSMSSIRKQVDCLMGIVDQDAMLGSEPTGGSSFRSQSRRSAETTSSSTSAPSSVPVDAERNLYAIVGMSCRFPGANTAEQLWNVLMEQRDAITTFCPAENLGFAFEENSVFVPRYGIIDALKDFKPSAYFMSDAEAQTIDPQKRVFLDVAANALADAGTSASPGNPLDPVGVFVGAATNTFLSSRDNPGSKPPGDEEPQSFANHYQQLLDCPIGTFASFKLNLTGPVVTLNTACSSARPRW</sequence>
<dbReference type="AlphaFoldDB" id="A0A4P7N9C4"/>
<dbReference type="Proteomes" id="UP000294847">
    <property type="component" value="Chromosome 2"/>
</dbReference>
<dbReference type="SUPFAM" id="SSF56801">
    <property type="entry name" value="Acetyl-CoA synthetase-like"/>
    <property type="match status" value="1"/>
</dbReference>
<dbReference type="InterPro" id="IPR014030">
    <property type="entry name" value="Ketoacyl_synth_N"/>
</dbReference>
<dbReference type="Gene3D" id="1.10.1200.10">
    <property type="entry name" value="ACP-like"/>
    <property type="match status" value="1"/>
</dbReference>
<evidence type="ECO:0000256" key="2">
    <source>
        <dbReference type="ARBA" id="ARBA00022553"/>
    </source>
</evidence>
<evidence type="ECO:0000259" key="5">
    <source>
        <dbReference type="PROSITE" id="PS50075"/>
    </source>
</evidence>
<dbReference type="Gene3D" id="3.40.47.10">
    <property type="match status" value="1"/>
</dbReference>
<dbReference type="PANTHER" id="PTHR43775:SF37">
    <property type="entry name" value="SI:DKEY-61P9.11"/>
    <property type="match status" value="1"/>
</dbReference>
<dbReference type="PROSITE" id="PS50075">
    <property type="entry name" value="CARRIER"/>
    <property type="match status" value="1"/>
</dbReference>
<feature type="domain" description="Ketosynthase family 3 (KS3)" evidence="6">
    <location>
        <begin position="241"/>
        <end position="422"/>
    </location>
</feature>
<keyword evidence="1" id="KW-0596">Phosphopantetheine</keyword>
<evidence type="ECO:0000313" key="7">
    <source>
        <dbReference type="EMBL" id="QBZ57606.1"/>
    </source>
</evidence>
<dbReference type="InterPro" id="IPR050091">
    <property type="entry name" value="PKS_NRPS_Biosynth_Enz"/>
</dbReference>
<name>A0A4P7N9C4_PYROR</name>
<dbReference type="GO" id="GO:0004312">
    <property type="term" value="F:fatty acid synthase activity"/>
    <property type="evidence" value="ECO:0007669"/>
    <property type="project" value="TreeGrafter"/>
</dbReference>
<evidence type="ECO:0000256" key="3">
    <source>
        <dbReference type="ARBA" id="ARBA00022679"/>
    </source>
</evidence>
<dbReference type="InterPro" id="IPR016039">
    <property type="entry name" value="Thiolase-like"/>
</dbReference>
<keyword evidence="2" id="KW-0597">Phosphoprotein</keyword>
<dbReference type="InterPro" id="IPR036736">
    <property type="entry name" value="ACP-like_sf"/>
</dbReference>
<dbReference type="SUPFAM" id="SSF53901">
    <property type="entry name" value="Thiolase-like"/>
    <property type="match status" value="1"/>
</dbReference>
<feature type="compositionally biased region" description="Low complexity" evidence="4">
    <location>
        <begin position="223"/>
        <end position="234"/>
    </location>
</feature>
<feature type="domain" description="Carrier" evidence="5">
    <location>
        <begin position="120"/>
        <end position="198"/>
    </location>
</feature>
<dbReference type="Gene3D" id="3.30.300.30">
    <property type="match status" value="1"/>
</dbReference>
<protein>
    <submittedName>
        <fullName evidence="7">Uncharacterized protein</fullName>
    </submittedName>
</protein>
<dbReference type="Pfam" id="PF13193">
    <property type="entry name" value="AMP-binding_C"/>
    <property type="match status" value="1"/>
</dbReference>
<reference evidence="7 8" key="1">
    <citation type="journal article" date="2019" name="Mol. Biol. Evol.">
        <title>Blast fungal genomes show frequent chromosomal changes, gene gains and losses, and effector gene turnover.</title>
        <authorList>
            <person name="Gomez Luciano L.B."/>
            <person name="Jason Tsai I."/>
            <person name="Chuma I."/>
            <person name="Tosa Y."/>
            <person name="Chen Y.H."/>
            <person name="Li J.Y."/>
            <person name="Li M.Y."/>
            <person name="Jade Lu M.Y."/>
            <person name="Nakayashiki H."/>
            <person name="Li W.H."/>
        </authorList>
    </citation>
    <scope>NUCLEOTIDE SEQUENCE [LARGE SCALE GENOMIC DNA]</scope>
    <source>
        <strain evidence="7">MZ5-1-6</strain>
    </source>
</reference>
<dbReference type="InterPro" id="IPR009081">
    <property type="entry name" value="PP-bd_ACP"/>
</dbReference>
<dbReference type="InterPro" id="IPR025110">
    <property type="entry name" value="AMP-bd_C"/>
</dbReference>
<dbReference type="InterPro" id="IPR020841">
    <property type="entry name" value="PKS_Beta-ketoAc_synthase_dom"/>
</dbReference>
<keyword evidence="3" id="KW-0808">Transferase</keyword>
<dbReference type="Pfam" id="PF00109">
    <property type="entry name" value="ketoacyl-synt"/>
    <property type="match status" value="1"/>
</dbReference>
<dbReference type="SUPFAM" id="SSF47336">
    <property type="entry name" value="ACP-like"/>
    <property type="match status" value="1"/>
</dbReference>
<dbReference type="EMBL" id="CP034205">
    <property type="protein sequence ID" value="QBZ57606.1"/>
    <property type="molecule type" value="Genomic_DNA"/>
</dbReference>
<proteinExistence type="predicted"/>
<organism evidence="7 8">
    <name type="scientific">Pyricularia oryzae</name>
    <name type="common">Rice blast fungus</name>
    <name type="synonym">Magnaporthe oryzae</name>
    <dbReference type="NCBI Taxonomy" id="318829"/>
    <lineage>
        <taxon>Eukaryota</taxon>
        <taxon>Fungi</taxon>
        <taxon>Dikarya</taxon>
        <taxon>Ascomycota</taxon>
        <taxon>Pezizomycotina</taxon>
        <taxon>Sordariomycetes</taxon>
        <taxon>Sordariomycetidae</taxon>
        <taxon>Magnaporthales</taxon>
        <taxon>Pyriculariaceae</taxon>
        <taxon>Pyricularia</taxon>
    </lineage>
</organism>
<gene>
    <name evidence="7" type="ORF">PoMZ_02537</name>
</gene>
<evidence type="ECO:0000259" key="6">
    <source>
        <dbReference type="PROSITE" id="PS52004"/>
    </source>
</evidence>
<dbReference type="Pfam" id="PF00550">
    <property type="entry name" value="PP-binding"/>
    <property type="match status" value="1"/>
</dbReference>
<dbReference type="PANTHER" id="PTHR43775">
    <property type="entry name" value="FATTY ACID SYNTHASE"/>
    <property type="match status" value="1"/>
</dbReference>
<evidence type="ECO:0000256" key="4">
    <source>
        <dbReference type="SAM" id="MobiDB-lite"/>
    </source>
</evidence>